<accession>A0A2S6HC34</accession>
<dbReference type="EC" id="2.7.7.65" evidence="2"/>
<dbReference type="CDD" id="cd01949">
    <property type="entry name" value="GGDEF"/>
    <property type="match status" value="1"/>
</dbReference>
<reference evidence="5 6" key="1">
    <citation type="submission" date="2018-02" db="EMBL/GenBank/DDBJ databases">
        <title>Subsurface microbial communities from deep shales in Ohio and West Virginia, USA.</title>
        <authorList>
            <person name="Wrighton K."/>
        </authorList>
    </citation>
    <scope>NUCLEOTIDE SEQUENCE [LARGE SCALE GENOMIC DNA]</scope>
    <source>
        <strain evidence="5 6">OWC-DMM</strain>
    </source>
</reference>
<dbReference type="SUPFAM" id="SSF55073">
    <property type="entry name" value="Nucleotide cyclase"/>
    <property type="match status" value="1"/>
</dbReference>
<dbReference type="Proteomes" id="UP000240010">
    <property type="component" value="Unassembled WGS sequence"/>
</dbReference>
<dbReference type="Pfam" id="PF00990">
    <property type="entry name" value="GGDEF"/>
    <property type="match status" value="1"/>
</dbReference>
<dbReference type="GO" id="GO:0052621">
    <property type="term" value="F:diguanylate cyclase activity"/>
    <property type="evidence" value="ECO:0007669"/>
    <property type="project" value="UniProtKB-EC"/>
</dbReference>
<dbReference type="PROSITE" id="PS50887">
    <property type="entry name" value="GGDEF"/>
    <property type="match status" value="1"/>
</dbReference>
<comment type="caution">
    <text evidence="5">The sequence shown here is derived from an EMBL/GenBank/DDBJ whole genome shotgun (WGS) entry which is preliminary data.</text>
</comment>
<dbReference type="GO" id="GO:0005886">
    <property type="term" value="C:plasma membrane"/>
    <property type="evidence" value="ECO:0007669"/>
    <property type="project" value="TreeGrafter"/>
</dbReference>
<dbReference type="AlphaFoldDB" id="A0A2S6HC34"/>
<dbReference type="GO" id="GO:1902201">
    <property type="term" value="P:negative regulation of bacterial-type flagellum-dependent cell motility"/>
    <property type="evidence" value="ECO:0007669"/>
    <property type="project" value="TreeGrafter"/>
</dbReference>
<dbReference type="Gene3D" id="3.30.70.270">
    <property type="match status" value="1"/>
</dbReference>
<organism evidence="5 6">
    <name type="scientific">Methylobacter tundripaludum</name>
    <dbReference type="NCBI Taxonomy" id="173365"/>
    <lineage>
        <taxon>Bacteria</taxon>
        <taxon>Pseudomonadati</taxon>
        <taxon>Pseudomonadota</taxon>
        <taxon>Gammaproteobacteria</taxon>
        <taxon>Methylococcales</taxon>
        <taxon>Methylococcaceae</taxon>
        <taxon>Methylobacter</taxon>
    </lineage>
</organism>
<dbReference type="EMBL" id="PTIZ01000007">
    <property type="protein sequence ID" value="PPK75039.1"/>
    <property type="molecule type" value="Genomic_DNA"/>
</dbReference>
<feature type="domain" description="GGDEF" evidence="4">
    <location>
        <begin position="222"/>
        <end position="362"/>
    </location>
</feature>
<comment type="cofactor">
    <cofactor evidence="1">
        <name>Mg(2+)</name>
        <dbReference type="ChEBI" id="CHEBI:18420"/>
    </cofactor>
</comment>
<evidence type="ECO:0000259" key="4">
    <source>
        <dbReference type="PROSITE" id="PS50887"/>
    </source>
</evidence>
<dbReference type="PANTHER" id="PTHR45138">
    <property type="entry name" value="REGULATORY COMPONENTS OF SENSORY TRANSDUCTION SYSTEM"/>
    <property type="match status" value="1"/>
</dbReference>
<dbReference type="InterPro" id="IPR000160">
    <property type="entry name" value="GGDEF_dom"/>
</dbReference>
<dbReference type="InterPro" id="IPR007435">
    <property type="entry name" value="DUF484"/>
</dbReference>
<dbReference type="FunFam" id="3.30.70.270:FF:000001">
    <property type="entry name" value="Diguanylate cyclase domain protein"/>
    <property type="match status" value="1"/>
</dbReference>
<evidence type="ECO:0000313" key="5">
    <source>
        <dbReference type="EMBL" id="PPK75039.1"/>
    </source>
</evidence>
<sequence length="373" mass="41667">MEEDLTTDLVALQSHLETLFKRVQQNSATLQKFRAFEIRLLKLNSLPDTIDHLLGEAKNYFDLDMISLCLIDETGEIAKTLIDNGYPCNSKNGLMLLDSDTSIKSTAIQPYIGVYENSQCTDFFPHIEKQPASVAITPLTRRNKYLGTLNLGSYQPDRFADNMATDFIEHLSSVISVCLENNLHVEEIKRISYIDVLTGVNNRRFLEQRIGEELKRSQRNAEPLSCQFFDIDFFKPVNDKHGHQGGDLVLSLVAATIKHQLRDNDVFVRYGGEEFVALLSNTDEAKALETAERVRKAIQTLVIAVNDISVSVTVSIGVSTYVPDGTSISIDGEIATRLVKSADSALYRAKHNGRNRVENGGIVTDKQTLPIND</sequence>
<evidence type="ECO:0000256" key="3">
    <source>
        <dbReference type="ARBA" id="ARBA00034247"/>
    </source>
</evidence>
<evidence type="ECO:0000313" key="6">
    <source>
        <dbReference type="Proteomes" id="UP000240010"/>
    </source>
</evidence>
<dbReference type="InterPro" id="IPR050469">
    <property type="entry name" value="Diguanylate_Cyclase"/>
</dbReference>
<dbReference type="Pfam" id="PF04340">
    <property type="entry name" value="DUF484"/>
    <property type="match status" value="1"/>
</dbReference>
<protein>
    <recommendedName>
        <fullName evidence="2">diguanylate cyclase</fullName>
        <ecNumber evidence="2">2.7.7.65</ecNumber>
    </recommendedName>
</protein>
<dbReference type="InterPro" id="IPR043128">
    <property type="entry name" value="Rev_trsase/Diguanyl_cyclase"/>
</dbReference>
<dbReference type="Gene3D" id="3.30.450.40">
    <property type="match status" value="1"/>
</dbReference>
<dbReference type="NCBIfam" id="TIGR00254">
    <property type="entry name" value="GGDEF"/>
    <property type="match status" value="1"/>
</dbReference>
<gene>
    <name evidence="5" type="ORF">B0F87_107283</name>
</gene>
<name>A0A2S6HC34_9GAMM</name>
<evidence type="ECO:0000256" key="2">
    <source>
        <dbReference type="ARBA" id="ARBA00012528"/>
    </source>
</evidence>
<evidence type="ECO:0000256" key="1">
    <source>
        <dbReference type="ARBA" id="ARBA00001946"/>
    </source>
</evidence>
<proteinExistence type="predicted"/>
<dbReference type="InterPro" id="IPR029016">
    <property type="entry name" value="GAF-like_dom_sf"/>
</dbReference>
<dbReference type="GO" id="GO:0043709">
    <property type="term" value="P:cell adhesion involved in single-species biofilm formation"/>
    <property type="evidence" value="ECO:0007669"/>
    <property type="project" value="TreeGrafter"/>
</dbReference>
<dbReference type="InterPro" id="IPR029787">
    <property type="entry name" value="Nucleotide_cyclase"/>
</dbReference>
<dbReference type="SMART" id="SM00267">
    <property type="entry name" value="GGDEF"/>
    <property type="match status" value="1"/>
</dbReference>
<dbReference type="PANTHER" id="PTHR45138:SF9">
    <property type="entry name" value="DIGUANYLATE CYCLASE DGCM-RELATED"/>
    <property type="match status" value="1"/>
</dbReference>
<comment type="catalytic activity">
    <reaction evidence="3">
        <text>2 GTP = 3',3'-c-di-GMP + 2 diphosphate</text>
        <dbReference type="Rhea" id="RHEA:24898"/>
        <dbReference type="ChEBI" id="CHEBI:33019"/>
        <dbReference type="ChEBI" id="CHEBI:37565"/>
        <dbReference type="ChEBI" id="CHEBI:58805"/>
        <dbReference type="EC" id="2.7.7.65"/>
    </reaction>
</comment>
<dbReference type="SUPFAM" id="SSF55781">
    <property type="entry name" value="GAF domain-like"/>
    <property type="match status" value="1"/>
</dbReference>
<dbReference type="RefSeq" id="WP_104429529.1">
    <property type="nucleotide sequence ID" value="NZ_PTIZ01000007.1"/>
</dbReference>